<dbReference type="Proteomes" id="UP000814243">
    <property type="component" value="Unassembled WGS sequence"/>
</dbReference>
<accession>A0A922SH64</accession>
<proteinExistence type="predicted"/>
<feature type="non-terminal residue" evidence="2">
    <location>
        <position position="1"/>
    </location>
</feature>
<evidence type="ECO:0000313" key="2">
    <source>
        <dbReference type="EMBL" id="KAH9637591.1"/>
    </source>
</evidence>
<comment type="caution">
    <text evidence="2">The sequence shown here is derived from an EMBL/GenBank/DDBJ whole genome shotgun (WGS) entry which is preliminary data.</text>
</comment>
<reference evidence="2" key="1">
    <citation type="journal article" date="2021" name="G3 (Bethesda)">
        <title>Genome and transcriptome analysis of the beet armyworm Spodoptera exigua reveals targets for pest control. .</title>
        <authorList>
            <person name="Simon S."/>
            <person name="Breeschoten T."/>
            <person name="Jansen H.J."/>
            <person name="Dirks R.P."/>
            <person name="Schranz M.E."/>
            <person name="Ros V.I.D."/>
        </authorList>
    </citation>
    <scope>NUCLEOTIDE SEQUENCE</scope>
    <source>
        <strain evidence="2">TB_SE_WUR_2020</strain>
    </source>
</reference>
<organism evidence="2 3">
    <name type="scientific">Spodoptera exigua</name>
    <name type="common">Beet armyworm</name>
    <name type="synonym">Noctua fulgens</name>
    <dbReference type="NCBI Taxonomy" id="7107"/>
    <lineage>
        <taxon>Eukaryota</taxon>
        <taxon>Metazoa</taxon>
        <taxon>Ecdysozoa</taxon>
        <taxon>Arthropoda</taxon>
        <taxon>Hexapoda</taxon>
        <taxon>Insecta</taxon>
        <taxon>Pterygota</taxon>
        <taxon>Neoptera</taxon>
        <taxon>Endopterygota</taxon>
        <taxon>Lepidoptera</taxon>
        <taxon>Glossata</taxon>
        <taxon>Ditrysia</taxon>
        <taxon>Noctuoidea</taxon>
        <taxon>Noctuidae</taxon>
        <taxon>Amphipyrinae</taxon>
        <taxon>Spodoptera</taxon>
    </lineage>
</organism>
<dbReference type="EMBL" id="JACEFF010000442">
    <property type="protein sequence ID" value="KAH9637591.1"/>
    <property type="molecule type" value="Genomic_DNA"/>
</dbReference>
<gene>
    <name evidence="2" type="ORF">HF086_014231</name>
</gene>
<protein>
    <submittedName>
        <fullName evidence="2">Uncharacterized protein</fullName>
    </submittedName>
</protein>
<name>A0A922SH64_SPOEX</name>
<sequence>MMNIYRHYSKPGNYQDTEIEISKMMDGYAAIRGYYNQIVLDRNFYVNLLEKHFEKKKKEKDTEKFRPVAEKHNVSLDDLAEAMEKGLIKEEDLPTGRRMQPVTTLNPRIHTQGYK</sequence>
<dbReference type="AlphaFoldDB" id="A0A922SH64"/>
<evidence type="ECO:0000313" key="3">
    <source>
        <dbReference type="Proteomes" id="UP000814243"/>
    </source>
</evidence>
<feature type="region of interest" description="Disordered" evidence="1">
    <location>
        <begin position="90"/>
        <end position="115"/>
    </location>
</feature>
<evidence type="ECO:0000256" key="1">
    <source>
        <dbReference type="SAM" id="MobiDB-lite"/>
    </source>
</evidence>